<accession>A0A1F5TST3</accession>
<dbReference type="Gene3D" id="3.40.30.10">
    <property type="entry name" value="Glutaredoxin"/>
    <property type="match status" value="1"/>
</dbReference>
<dbReference type="PANTHER" id="PTHR36450:SF1">
    <property type="entry name" value="THIOREDOXIN"/>
    <property type="match status" value="1"/>
</dbReference>
<feature type="domain" description="Thioredoxin-like fold" evidence="2">
    <location>
        <begin position="7"/>
        <end position="80"/>
    </location>
</feature>
<sequence length="100" mass="10647">MSNKIKSIQVLGSGCPTCKQLFETTKKVIAELGVDLKVEYVTDVTKMIEMGVMTSPVLAVDGKPVLTDSGKTEEDIKNALQNNLPQDNPSMGGCSRGGNC</sequence>
<dbReference type="InterPro" id="IPR005243">
    <property type="entry name" value="THIRX-like_proc"/>
</dbReference>
<dbReference type="EMBL" id="MFGO01000002">
    <property type="protein sequence ID" value="OGF41899.1"/>
    <property type="molecule type" value="Genomic_DNA"/>
</dbReference>
<dbReference type="Proteomes" id="UP000177579">
    <property type="component" value="Unassembled WGS sequence"/>
</dbReference>
<proteinExistence type="predicted"/>
<evidence type="ECO:0000313" key="3">
    <source>
        <dbReference type="EMBL" id="OGF41899.1"/>
    </source>
</evidence>
<feature type="region of interest" description="Disordered" evidence="1">
    <location>
        <begin position="81"/>
        <end position="100"/>
    </location>
</feature>
<dbReference type="NCBIfam" id="TIGR00412">
    <property type="entry name" value="redox_disulf_2"/>
    <property type="match status" value="1"/>
</dbReference>
<dbReference type="Pfam" id="PF13192">
    <property type="entry name" value="Thioredoxin_3"/>
    <property type="match status" value="1"/>
</dbReference>
<dbReference type="AlphaFoldDB" id="A0A1F5TST3"/>
<dbReference type="InterPro" id="IPR012336">
    <property type="entry name" value="Thioredoxin-like_fold"/>
</dbReference>
<gene>
    <name evidence="3" type="ORF">A2531_04315</name>
</gene>
<evidence type="ECO:0000259" key="2">
    <source>
        <dbReference type="Pfam" id="PF13192"/>
    </source>
</evidence>
<comment type="caution">
    <text evidence="3">The sequence shown here is derived from an EMBL/GenBank/DDBJ whole genome shotgun (WGS) entry which is preliminary data.</text>
</comment>
<name>A0A1F5TST3_9BACT</name>
<evidence type="ECO:0000256" key="1">
    <source>
        <dbReference type="SAM" id="MobiDB-lite"/>
    </source>
</evidence>
<dbReference type="SUPFAM" id="SSF52833">
    <property type="entry name" value="Thioredoxin-like"/>
    <property type="match status" value="1"/>
</dbReference>
<reference evidence="3 4" key="1">
    <citation type="journal article" date="2016" name="Nat. Commun.">
        <title>Thousands of microbial genomes shed light on interconnected biogeochemical processes in an aquifer system.</title>
        <authorList>
            <person name="Anantharaman K."/>
            <person name="Brown C.T."/>
            <person name="Hug L.A."/>
            <person name="Sharon I."/>
            <person name="Castelle C.J."/>
            <person name="Probst A.J."/>
            <person name="Thomas B.C."/>
            <person name="Singh A."/>
            <person name="Wilkins M.J."/>
            <person name="Karaoz U."/>
            <person name="Brodie E.L."/>
            <person name="Williams K.H."/>
            <person name="Hubbard S.S."/>
            <person name="Banfield J.F."/>
        </authorList>
    </citation>
    <scope>NUCLEOTIDE SEQUENCE [LARGE SCALE GENOMIC DNA]</scope>
</reference>
<dbReference type="InterPro" id="IPR036249">
    <property type="entry name" value="Thioredoxin-like_sf"/>
</dbReference>
<protein>
    <recommendedName>
        <fullName evidence="2">Thioredoxin-like fold domain-containing protein</fullName>
    </recommendedName>
</protein>
<dbReference type="PANTHER" id="PTHR36450">
    <property type="entry name" value="THIOREDOXIN"/>
    <property type="match status" value="1"/>
</dbReference>
<organism evidence="3 4">
    <name type="scientific">Candidatus Falkowbacteria bacterium RIFOXYD2_FULL_34_120</name>
    <dbReference type="NCBI Taxonomy" id="1798007"/>
    <lineage>
        <taxon>Bacteria</taxon>
        <taxon>Candidatus Falkowiibacteriota</taxon>
    </lineage>
</organism>
<evidence type="ECO:0000313" key="4">
    <source>
        <dbReference type="Proteomes" id="UP000177579"/>
    </source>
</evidence>